<reference evidence="2" key="1">
    <citation type="submission" date="2023-10" db="EMBL/GenBank/DDBJ databases">
        <authorList>
            <person name="Chen Y."/>
            <person name="Shah S."/>
            <person name="Dougan E. K."/>
            <person name="Thang M."/>
            <person name="Chan C."/>
        </authorList>
    </citation>
    <scope>NUCLEOTIDE SEQUENCE [LARGE SCALE GENOMIC DNA]</scope>
</reference>
<feature type="region of interest" description="Disordered" evidence="1">
    <location>
        <begin position="158"/>
        <end position="192"/>
    </location>
</feature>
<dbReference type="Proteomes" id="UP001189429">
    <property type="component" value="Unassembled WGS sequence"/>
</dbReference>
<protein>
    <submittedName>
        <fullName evidence="2">Uncharacterized protein</fullName>
    </submittedName>
</protein>
<feature type="non-terminal residue" evidence="2">
    <location>
        <position position="236"/>
    </location>
</feature>
<evidence type="ECO:0000256" key="1">
    <source>
        <dbReference type="SAM" id="MobiDB-lite"/>
    </source>
</evidence>
<evidence type="ECO:0000313" key="3">
    <source>
        <dbReference type="Proteomes" id="UP001189429"/>
    </source>
</evidence>
<proteinExistence type="predicted"/>
<comment type="caution">
    <text evidence="2">The sequence shown here is derived from an EMBL/GenBank/DDBJ whole genome shotgun (WGS) entry which is preliminary data.</text>
</comment>
<name>A0ABN9PWD2_9DINO</name>
<feature type="compositionally biased region" description="Low complexity" evidence="1">
    <location>
        <begin position="174"/>
        <end position="184"/>
    </location>
</feature>
<dbReference type="EMBL" id="CAUYUJ010001774">
    <property type="protein sequence ID" value="CAK0797561.1"/>
    <property type="molecule type" value="Genomic_DNA"/>
</dbReference>
<organism evidence="2 3">
    <name type="scientific">Prorocentrum cordatum</name>
    <dbReference type="NCBI Taxonomy" id="2364126"/>
    <lineage>
        <taxon>Eukaryota</taxon>
        <taxon>Sar</taxon>
        <taxon>Alveolata</taxon>
        <taxon>Dinophyceae</taxon>
        <taxon>Prorocentrales</taxon>
        <taxon>Prorocentraceae</taxon>
        <taxon>Prorocentrum</taxon>
    </lineage>
</organism>
<evidence type="ECO:0000313" key="2">
    <source>
        <dbReference type="EMBL" id="CAK0797561.1"/>
    </source>
</evidence>
<accession>A0ABN9PWD2</accession>
<sequence>MSFADSLTRIVAEKRAEQAEKERIAAKWHSHEEKLLEQAVDLFKQRCTREAESGEKCTATVSFEVLSREISGHFPKRVLTDSTYFVESWGEGIKAENWFYAVRGAAASWSPGAPILFAEVLQGMLPKFVEKVKALGFNSCVHEQGTWKITVTWDLPEGDEESRTAPPRRREGRQAAAWPALPAARPRRPPHFSGSVPSLFPRASSSEPARYTVCLWGRAATYLYWSSPLWLRARSK</sequence>
<keyword evidence="3" id="KW-1185">Reference proteome</keyword>
<gene>
    <name evidence="2" type="ORF">PCOR1329_LOCUS6603</name>
</gene>